<keyword evidence="3" id="KW-1185">Reference proteome</keyword>
<protein>
    <submittedName>
        <fullName evidence="2">Phage tail family protein</fullName>
    </submittedName>
</protein>
<gene>
    <name evidence="2" type="ORF">V2S66_03310</name>
</gene>
<comment type="caution">
    <text evidence="2">The sequence shown here is derived from an EMBL/GenBank/DDBJ whole genome shotgun (WGS) entry which is preliminary data.</text>
</comment>
<accession>A0ABU7P5A8</accession>
<dbReference type="Proteomes" id="UP001344658">
    <property type="component" value="Unassembled WGS sequence"/>
</dbReference>
<evidence type="ECO:0000313" key="3">
    <source>
        <dbReference type="Proteomes" id="UP001344658"/>
    </source>
</evidence>
<dbReference type="RefSeq" id="WP_330792890.1">
    <property type="nucleotide sequence ID" value="NZ_JAZEWV010000002.1"/>
</dbReference>
<feature type="domain" description="Siphovirus-type tail component C-terminal" evidence="1">
    <location>
        <begin position="206"/>
        <end position="306"/>
    </location>
</feature>
<dbReference type="EMBL" id="JAZEWV010000002">
    <property type="protein sequence ID" value="MEE4540996.1"/>
    <property type="molecule type" value="Genomic_DNA"/>
</dbReference>
<organism evidence="2 3">
    <name type="scientific">Actinacidiphila polyblastidii</name>
    <dbReference type="NCBI Taxonomy" id="3110430"/>
    <lineage>
        <taxon>Bacteria</taxon>
        <taxon>Bacillati</taxon>
        <taxon>Actinomycetota</taxon>
        <taxon>Actinomycetes</taxon>
        <taxon>Kitasatosporales</taxon>
        <taxon>Streptomycetaceae</taxon>
        <taxon>Actinacidiphila</taxon>
    </lineage>
</organism>
<dbReference type="Gene3D" id="2.60.120.860">
    <property type="match status" value="1"/>
</dbReference>
<name>A0ABU7P5A8_9ACTN</name>
<sequence>MPILVASVPAGTVTPPPFGPLEAPEVTWTDAQGRVTVLSDDENGWVIQPGATGLDMPTYQVYSDESPEIDGSAIRQIRAQARTIMLPVVVFSDVDRADFLAKKRGLRRSLNPKLGAGTLTITETDGTQRSIAAYYQSGGEGDESVDVGGMRYQMVAVVFVAPSPYWLGPPVHLDFQVAQSGSFFPLLPLAVADSQVLGDTFISNDGDDVAYPVWTIRGPATSVILTNIITGQSLTLSQSLTSSDTVVIDTRERIQTVLMNGSTNLWPKLATGSALWGLAPADNEVALTLAGATTSTLVSLDYQPRYLSA</sequence>
<evidence type="ECO:0000313" key="2">
    <source>
        <dbReference type="EMBL" id="MEE4540996.1"/>
    </source>
</evidence>
<dbReference type="InterPro" id="IPR054738">
    <property type="entry name" value="Siphovirus-type_tail_C"/>
</dbReference>
<reference evidence="2 3" key="1">
    <citation type="submission" date="2023-12" db="EMBL/GenBank/DDBJ databases">
        <title>Streptomyces sp. V4-01.</title>
        <authorList>
            <person name="Somphong A."/>
            <person name="Phongsopitanun W."/>
        </authorList>
    </citation>
    <scope>NUCLEOTIDE SEQUENCE [LARGE SCALE GENOMIC DNA]</scope>
    <source>
        <strain evidence="2 3">V4-01</strain>
    </source>
</reference>
<evidence type="ECO:0000259" key="1">
    <source>
        <dbReference type="Pfam" id="PF22768"/>
    </source>
</evidence>
<dbReference type="Pfam" id="PF22768">
    <property type="entry name" value="SPP1_Dit"/>
    <property type="match status" value="1"/>
</dbReference>
<proteinExistence type="predicted"/>